<dbReference type="PANTHER" id="PTHR30627">
    <property type="entry name" value="PEPTIDOGLYCAN D,D-TRANSPEPTIDASE"/>
    <property type="match status" value="1"/>
</dbReference>
<dbReference type="SUPFAM" id="SSF56519">
    <property type="entry name" value="Penicillin binding protein dimerisation domain"/>
    <property type="match status" value="1"/>
</dbReference>
<dbReference type="Gene3D" id="3.40.710.10">
    <property type="entry name" value="DD-peptidase/beta-lactamase superfamily"/>
    <property type="match status" value="1"/>
</dbReference>
<dbReference type="GO" id="GO:0008658">
    <property type="term" value="F:penicillin binding"/>
    <property type="evidence" value="ECO:0007669"/>
    <property type="project" value="InterPro"/>
</dbReference>
<gene>
    <name evidence="3" type="ORF">AVDCRST_MAG35-2959</name>
</gene>
<dbReference type="EC" id="2.4.1.129" evidence="3"/>
<evidence type="ECO:0000313" key="3">
    <source>
        <dbReference type="EMBL" id="CAA9436398.1"/>
    </source>
</evidence>
<dbReference type="Gene3D" id="3.90.1310.10">
    <property type="entry name" value="Penicillin-binding protein 2a (Domain 2)"/>
    <property type="match status" value="1"/>
</dbReference>
<accession>A0A6J4Q8B3</accession>
<dbReference type="GO" id="GO:0051301">
    <property type="term" value="P:cell division"/>
    <property type="evidence" value="ECO:0007669"/>
    <property type="project" value="UniProtKB-KW"/>
</dbReference>
<dbReference type="PANTHER" id="PTHR30627:SF24">
    <property type="entry name" value="PENICILLIN-BINDING PROTEIN 4B"/>
    <property type="match status" value="1"/>
</dbReference>
<dbReference type="GO" id="GO:0071972">
    <property type="term" value="F:peptidoglycan L,D-transpeptidase activity"/>
    <property type="evidence" value="ECO:0007669"/>
    <property type="project" value="TreeGrafter"/>
</dbReference>
<dbReference type="GO" id="GO:0071555">
    <property type="term" value="P:cell wall organization"/>
    <property type="evidence" value="ECO:0007669"/>
    <property type="project" value="TreeGrafter"/>
</dbReference>
<dbReference type="InterPro" id="IPR001460">
    <property type="entry name" value="PCN-bd_Tpept"/>
</dbReference>
<reference evidence="3" key="1">
    <citation type="submission" date="2020-02" db="EMBL/GenBank/DDBJ databases">
        <authorList>
            <person name="Meier V. D."/>
        </authorList>
    </citation>
    <scope>NUCLEOTIDE SEQUENCE</scope>
    <source>
        <strain evidence="3">AVDCRST_MAG35</strain>
    </source>
</reference>
<dbReference type="Pfam" id="PF21922">
    <property type="entry name" value="PBP_dimer_2"/>
    <property type="match status" value="1"/>
</dbReference>
<dbReference type="Pfam" id="PF00905">
    <property type="entry name" value="Transpeptidase"/>
    <property type="match status" value="1"/>
</dbReference>
<dbReference type="GO" id="GO:0016757">
    <property type="term" value="F:glycosyltransferase activity"/>
    <property type="evidence" value="ECO:0007669"/>
    <property type="project" value="UniProtKB-KW"/>
</dbReference>
<dbReference type="InterPro" id="IPR012338">
    <property type="entry name" value="Beta-lactam/transpept-like"/>
</dbReference>
<dbReference type="InterPro" id="IPR054120">
    <property type="entry name" value="PBPA_dimer"/>
</dbReference>
<feature type="domain" description="Penicillin-binding protein transpeptidase" evidence="1">
    <location>
        <begin position="155"/>
        <end position="477"/>
    </location>
</feature>
<dbReference type="SUPFAM" id="SSF56601">
    <property type="entry name" value="beta-lactamase/transpeptidase-like"/>
    <property type="match status" value="1"/>
</dbReference>
<keyword evidence="3" id="KW-0131">Cell cycle</keyword>
<name>A0A6J4Q8B3_9ACTN</name>
<protein>
    <submittedName>
        <fullName evidence="3">Cell division protein FtsI [Peptidoglycan synthetase]</fullName>
        <ecNumber evidence="3">2.4.1.129</ecNumber>
    </submittedName>
</protein>
<organism evidence="3">
    <name type="scientific">uncultured Quadrisphaera sp</name>
    <dbReference type="NCBI Taxonomy" id="904978"/>
    <lineage>
        <taxon>Bacteria</taxon>
        <taxon>Bacillati</taxon>
        <taxon>Actinomycetota</taxon>
        <taxon>Actinomycetes</taxon>
        <taxon>Kineosporiales</taxon>
        <taxon>Kineosporiaceae</taxon>
        <taxon>Quadrisphaera</taxon>
        <taxon>environmental samples</taxon>
    </lineage>
</organism>
<evidence type="ECO:0000259" key="2">
    <source>
        <dbReference type="Pfam" id="PF21922"/>
    </source>
</evidence>
<dbReference type="EMBL" id="CADCUY010000572">
    <property type="protein sequence ID" value="CAA9436398.1"/>
    <property type="molecule type" value="Genomic_DNA"/>
</dbReference>
<dbReference type="InterPro" id="IPR050515">
    <property type="entry name" value="Beta-lactam/transpept"/>
</dbReference>
<dbReference type="InterPro" id="IPR036138">
    <property type="entry name" value="PBP_dimer_sf"/>
</dbReference>
<dbReference type="AlphaFoldDB" id="A0A6J4Q8B3"/>
<dbReference type="GO" id="GO:0005886">
    <property type="term" value="C:plasma membrane"/>
    <property type="evidence" value="ECO:0007669"/>
    <property type="project" value="TreeGrafter"/>
</dbReference>
<keyword evidence="3" id="KW-0132">Cell division</keyword>
<evidence type="ECO:0000259" key="1">
    <source>
        <dbReference type="Pfam" id="PF00905"/>
    </source>
</evidence>
<keyword evidence="3" id="KW-0808">Transferase</keyword>
<sequence length="494" mass="50731">MNGPLRRLGTVVGAMFALLLVAATYVQFVDAGDLQADGRNSRTFYAELGRARGPITVGDQPIAESVEVDDRYSYQRTYPDGPTYAHVTGAYSVVYGASGLEAAEEELLSGTDDSLFYRRLSDLLTGREPAGAVVETSIVPEVQQAAAEALGGQRGAAVALDPRTGEVLALVSSPSYDPNALAGHDTGAVRAAREELLADEARPLENRAIASFLYPPGSVFKLVTAAAALQAGYAPDSALAGPAVLDLPQTEQGLRNSDRAACGPNDQTTLADALRTSCNTAFASVGMALGEGALRDAAAGFGFGEELAIPLEVTPSTVPTGMDAPSLAQAAIGQRNVRVTPLQVAMVSAGIANDGVVMAPTLVRSVRGEDLEVIRAPSPTELGRALSAEDAEALTQMMVGVVADGTGRAARIDGVEVAGKTGTAQHEPGRPPHAWFTAFAPADDPVVAVAVVVEDGGDAGDQASGGRTAAPVAREMIQAQLDRVAQDAAAQGDG</sequence>
<keyword evidence="3" id="KW-0328">Glycosyltransferase</keyword>
<feature type="domain" description="Penicillin binding protein A dimerisation" evidence="2">
    <location>
        <begin position="52"/>
        <end position="134"/>
    </location>
</feature>
<proteinExistence type="predicted"/>